<dbReference type="PANTHER" id="PTHR33067">
    <property type="entry name" value="RNA-DIRECTED DNA POLYMERASE-RELATED"/>
    <property type="match status" value="1"/>
</dbReference>
<organism evidence="1 2">
    <name type="scientific">Solanum pennellii</name>
    <name type="common">Tomato</name>
    <name type="synonym">Lycopersicon pennellii</name>
    <dbReference type="NCBI Taxonomy" id="28526"/>
    <lineage>
        <taxon>Eukaryota</taxon>
        <taxon>Viridiplantae</taxon>
        <taxon>Streptophyta</taxon>
        <taxon>Embryophyta</taxon>
        <taxon>Tracheophyta</taxon>
        <taxon>Spermatophyta</taxon>
        <taxon>Magnoliopsida</taxon>
        <taxon>eudicotyledons</taxon>
        <taxon>Gunneridae</taxon>
        <taxon>Pentapetalae</taxon>
        <taxon>asterids</taxon>
        <taxon>lamiids</taxon>
        <taxon>Solanales</taxon>
        <taxon>Solanaceae</taxon>
        <taxon>Solanoideae</taxon>
        <taxon>Solaneae</taxon>
        <taxon>Solanum</taxon>
        <taxon>Solanum subgen. Lycopersicon</taxon>
    </lineage>
</organism>
<reference evidence="1" key="1">
    <citation type="journal article" date="2014" name="Nat. Genet.">
        <title>The genome of the stress-tolerant wild tomato species Solanum pennellii.</title>
        <authorList>
            <person name="Bolger A."/>
            <person name="Scossa F."/>
            <person name="Bolger M.E."/>
            <person name="Lanz C."/>
            <person name="Maumus F."/>
            <person name="Tohge T."/>
            <person name="Quesneville H."/>
            <person name="Alseekh S."/>
            <person name="Sorensen I."/>
            <person name="Lichtenstein G."/>
            <person name="Fich E.A."/>
            <person name="Conte M."/>
            <person name="Keller H."/>
            <person name="Schneeberger K."/>
            <person name="Schwacke R."/>
            <person name="Ofner I."/>
            <person name="Vrebalov J."/>
            <person name="Xu Y."/>
            <person name="Osorio S."/>
            <person name="Aflitos S.A."/>
            <person name="Schijlen E."/>
            <person name="Jimenez-Gomez J.M."/>
            <person name="Ryngajllo M."/>
            <person name="Kimura S."/>
            <person name="Kumar R."/>
            <person name="Koenig D."/>
            <person name="Headland L.R."/>
            <person name="Maloof J.N."/>
            <person name="Sinha N."/>
            <person name="van Ham R.C."/>
            <person name="Lankhorst R.K."/>
            <person name="Mao L."/>
            <person name="Vogel A."/>
            <person name="Arsova B."/>
            <person name="Panstruga R."/>
            <person name="Fei Z."/>
            <person name="Rose J.K."/>
            <person name="Zamir D."/>
            <person name="Carrari F."/>
            <person name="Giovannoni J.J."/>
            <person name="Weigel D."/>
            <person name="Usadel B."/>
            <person name="Fernie A.R."/>
        </authorList>
    </citation>
    <scope>NUCLEOTIDE SEQUENCE [LARGE SCALE GENOMIC DNA]</scope>
    <source>
        <strain evidence="1">cv. LA0716</strain>
    </source>
</reference>
<name>A0ABM1GQ51_SOLPN</name>
<dbReference type="Gene3D" id="2.40.70.10">
    <property type="entry name" value="Acid Proteases"/>
    <property type="match status" value="2"/>
</dbReference>
<dbReference type="Proteomes" id="UP000694930">
    <property type="component" value="Chromosome 1"/>
</dbReference>
<protein>
    <submittedName>
        <fullName evidence="2">Uncharacterized protein LOC107018356</fullName>
    </submittedName>
</protein>
<evidence type="ECO:0000313" key="2">
    <source>
        <dbReference type="RefSeq" id="XP_015074308.1"/>
    </source>
</evidence>
<sequence length="238" mass="27203">MDIVWKSQLVPKQTMDPPMPSEVEIGGTKDVDVIDNEREFDNVTEKVFFVTEKVFMKHIVTKKRSVSFEDDKKLQHRSAIAIVSLVKKKNNHGSFTIPCTIELLYFDKALCDLGASINLIPLSIYKKLGLGDDDVPIKVESYIFLANFVIIRCEDHFEVPIILGRSFLSTGHALVDMEKVKIKERLGVEALEIVIMNFLSDFIEEYDELATTLDRCEYRAKAKKLDLDMKNQEIPLAM</sequence>
<proteinExistence type="predicted"/>
<gene>
    <name evidence="2" type="primary">LOC107018356</name>
</gene>
<dbReference type="PANTHER" id="PTHR33067:SF9">
    <property type="entry name" value="RNA-DIRECTED DNA POLYMERASE"/>
    <property type="match status" value="1"/>
</dbReference>
<dbReference type="GeneID" id="107018356"/>
<accession>A0ABM1GQ51</accession>
<dbReference type="RefSeq" id="XP_015074308.1">
    <property type="nucleotide sequence ID" value="XM_015218822.1"/>
</dbReference>
<reference evidence="2" key="2">
    <citation type="submission" date="2025-08" db="UniProtKB">
        <authorList>
            <consortium name="RefSeq"/>
        </authorList>
    </citation>
    <scope>IDENTIFICATION</scope>
</reference>
<keyword evidence="1" id="KW-1185">Reference proteome</keyword>
<evidence type="ECO:0000313" key="1">
    <source>
        <dbReference type="Proteomes" id="UP000694930"/>
    </source>
</evidence>
<dbReference type="InterPro" id="IPR021109">
    <property type="entry name" value="Peptidase_aspartic_dom_sf"/>
</dbReference>